<protein>
    <submittedName>
        <fullName evidence="2">Uncharacterized protein</fullName>
    </submittedName>
</protein>
<keyword evidence="3" id="KW-1185">Reference proteome</keyword>
<dbReference type="AlphaFoldDB" id="A0A8H6FN48"/>
<evidence type="ECO:0000256" key="1">
    <source>
        <dbReference type="SAM" id="MobiDB-lite"/>
    </source>
</evidence>
<feature type="region of interest" description="Disordered" evidence="1">
    <location>
        <begin position="1"/>
        <end position="29"/>
    </location>
</feature>
<accession>A0A8H6FN48</accession>
<name>A0A8H6FN48_9LECA</name>
<reference evidence="2 3" key="1">
    <citation type="journal article" date="2020" name="Genomics">
        <title>Complete, high-quality genomes from long-read metagenomic sequencing of two wolf lichen thalli reveals enigmatic genome architecture.</title>
        <authorList>
            <person name="McKenzie S.K."/>
            <person name="Walston R.F."/>
            <person name="Allen J.L."/>
        </authorList>
    </citation>
    <scope>NUCLEOTIDE SEQUENCE [LARGE SCALE GENOMIC DNA]</scope>
    <source>
        <strain evidence="2">WasteWater2</strain>
    </source>
</reference>
<gene>
    <name evidence="2" type="ORF">HO173_010313</name>
</gene>
<evidence type="ECO:0000313" key="2">
    <source>
        <dbReference type="EMBL" id="KAF6231561.1"/>
    </source>
</evidence>
<dbReference type="Proteomes" id="UP000578531">
    <property type="component" value="Unassembled WGS sequence"/>
</dbReference>
<dbReference type="GeneID" id="59291960"/>
<feature type="compositionally biased region" description="Polar residues" evidence="1">
    <location>
        <begin position="1"/>
        <end position="22"/>
    </location>
</feature>
<dbReference type="RefSeq" id="XP_037160993.1">
    <property type="nucleotide sequence ID" value="XM_037312199.1"/>
</dbReference>
<comment type="caution">
    <text evidence="2">The sequence shown here is derived from an EMBL/GenBank/DDBJ whole genome shotgun (WGS) entry which is preliminary data.</text>
</comment>
<dbReference type="OrthoDB" id="3945418at2759"/>
<proteinExistence type="predicted"/>
<dbReference type="EMBL" id="JACCJC010000056">
    <property type="protein sequence ID" value="KAF6231561.1"/>
    <property type="molecule type" value="Genomic_DNA"/>
</dbReference>
<organism evidence="2 3">
    <name type="scientific">Letharia columbiana</name>
    <dbReference type="NCBI Taxonomy" id="112416"/>
    <lineage>
        <taxon>Eukaryota</taxon>
        <taxon>Fungi</taxon>
        <taxon>Dikarya</taxon>
        <taxon>Ascomycota</taxon>
        <taxon>Pezizomycotina</taxon>
        <taxon>Lecanoromycetes</taxon>
        <taxon>OSLEUM clade</taxon>
        <taxon>Lecanoromycetidae</taxon>
        <taxon>Lecanorales</taxon>
        <taxon>Lecanorineae</taxon>
        <taxon>Parmeliaceae</taxon>
        <taxon>Letharia</taxon>
    </lineage>
</organism>
<sequence>MLPTEPKQSFPTTSRSNPSDGSTLEGIWKSTSSPLERGQVCVLQSSVSPLVLLAYQYHRVDWMQHIWAYAENYVTLATIFRRFDFELYETTREDVDPAFQFMVPSLRLDSKGMRVLAKV</sequence>
<evidence type="ECO:0000313" key="3">
    <source>
        <dbReference type="Proteomes" id="UP000578531"/>
    </source>
</evidence>